<protein>
    <recommendedName>
        <fullName evidence="3">HEPN domain-containing protein</fullName>
    </recommendedName>
</protein>
<proteinExistence type="predicted"/>
<evidence type="ECO:0008006" key="3">
    <source>
        <dbReference type="Google" id="ProtNLM"/>
    </source>
</evidence>
<evidence type="ECO:0000313" key="2">
    <source>
        <dbReference type="Proteomes" id="UP000185781"/>
    </source>
</evidence>
<name>A0A1N7QU70_9FLAO</name>
<dbReference type="Proteomes" id="UP000185781">
    <property type="component" value="Unassembled WGS sequence"/>
</dbReference>
<gene>
    <name evidence="1" type="ORF">SAMN05421785_11842</name>
</gene>
<dbReference type="AlphaFoldDB" id="A0A1N7QU70"/>
<sequence length="190" mass="22864">MKKNSIDFESRFWCGRNKHSALSLMEVFFQFHDWTTAKERLNLIIQYAAQRKTRIPEDPSVIFYFHQSLRSFIRAAYSLRKDRGKWLVHELSEHKNPILKGSLSEKEYRDPAKVFRKAFKKYRLEEFEEFLSEVVYFSLGTFNNVPERNIVDPYLHLIKMLDAAWLILERENNREKFPHEQQQTAELQST</sequence>
<evidence type="ECO:0000313" key="1">
    <source>
        <dbReference type="EMBL" id="SIT26460.1"/>
    </source>
</evidence>
<dbReference type="RefSeq" id="WP_139326225.1">
    <property type="nucleotide sequence ID" value="NZ_FTOV01000018.1"/>
</dbReference>
<organism evidence="1 2">
    <name type="scientific">Chryseobacterium gambrini</name>
    <dbReference type="NCBI Taxonomy" id="373672"/>
    <lineage>
        <taxon>Bacteria</taxon>
        <taxon>Pseudomonadati</taxon>
        <taxon>Bacteroidota</taxon>
        <taxon>Flavobacteriia</taxon>
        <taxon>Flavobacteriales</taxon>
        <taxon>Weeksellaceae</taxon>
        <taxon>Chryseobacterium group</taxon>
        <taxon>Chryseobacterium</taxon>
    </lineage>
</organism>
<dbReference type="OrthoDB" id="1270082at2"/>
<accession>A0A1N7QU70</accession>
<reference evidence="1 2" key="1">
    <citation type="submission" date="2017-01" db="EMBL/GenBank/DDBJ databases">
        <authorList>
            <person name="Mah S.A."/>
            <person name="Swanson W.J."/>
            <person name="Moy G.W."/>
            <person name="Vacquier V.D."/>
        </authorList>
    </citation>
    <scope>NUCLEOTIDE SEQUENCE [LARGE SCALE GENOMIC DNA]</scope>
    <source>
        <strain evidence="1 2">DSM 18014</strain>
    </source>
</reference>
<dbReference type="EMBL" id="FTOV01000018">
    <property type="protein sequence ID" value="SIT26460.1"/>
    <property type="molecule type" value="Genomic_DNA"/>
</dbReference>